<dbReference type="eggNOG" id="COG2202">
    <property type="taxonomic scope" value="Bacteria"/>
</dbReference>
<keyword evidence="5 10" id="KW-0418">Kinase</keyword>
<dbReference type="PROSITE" id="PS50113">
    <property type="entry name" value="PAC"/>
    <property type="match status" value="5"/>
</dbReference>
<gene>
    <name evidence="10" type="ORF">Dthio_PD2896</name>
</gene>
<dbReference type="EC" id="2.7.13.3" evidence="2"/>
<dbReference type="PRINTS" id="PR00344">
    <property type="entry name" value="BCTRLSENSOR"/>
</dbReference>
<feature type="domain" description="PAC" evidence="9">
    <location>
        <begin position="478"/>
        <end position="530"/>
    </location>
</feature>
<dbReference type="SMART" id="SM00387">
    <property type="entry name" value="HATPase_c"/>
    <property type="match status" value="1"/>
</dbReference>
<dbReference type="Pfam" id="PF13426">
    <property type="entry name" value="PAS_9"/>
    <property type="match status" value="2"/>
</dbReference>
<feature type="domain" description="PAC" evidence="9">
    <location>
        <begin position="782"/>
        <end position="834"/>
    </location>
</feature>
<dbReference type="eggNOG" id="COG2205">
    <property type="taxonomic scope" value="Bacteria"/>
</dbReference>
<dbReference type="InterPro" id="IPR003594">
    <property type="entry name" value="HATPase_dom"/>
</dbReference>
<feature type="domain" description="PAS" evidence="8">
    <location>
        <begin position="835"/>
        <end position="911"/>
    </location>
</feature>
<comment type="catalytic activity">
    <reaction evidence="1">
        <text>ATP + protein L-histidine = ADP + protein N-phospho-L-histidine.</text>
        <dbReference type="EC" id="2.7.13.3"/>
    </reaction>
</comment>
<name>D6SLB4_9BACT</name>
<dbReference type="Pfam" id="PF08448">
    <property type="entry name" value="PAS_4"/>
    <property type="match status" value="2"/>
</dbReference>
<dbReference type="Proteomes" id="UP000005496">
    <property type="component" value="Unassembled WGS sequence"/>
</dbReference>
<feature type="domain" description="PAC" evidence="9">
    <location>
        <begin position="93"/>
        <end position="145"/>
    </location>
</feature>
<keyword evidence="6" id="KW-0175">Coiled coil</keyword>
<dbReference type="Pfam" id="PF08447">
    <property type="entry name" value="PAS_3"/>
    <property type="match status" value="1"/>
</dbReference>
<sequence>MSQRTSPPTDQGSLEQPVFENPQEILMNAPVGIFTTTPDGRYLSVNNTFARMHGYDSPRQLTDSITDIATQIYADPADRDELQGMLEKHGQVTNFECRLRHRSGRIFWVSENISVIKDKDGNITAYQGFNQDITERKQIEEAQQESEETINGIIDSSPFSIQMLDPQGYTVCTNPAFKRLFGAVPPPDYTIFNDPNFDRSGPEYDLLMRFAKGERISFSEHFYNTRRISSHLPDNPLWLRVEGFPLLDKAGKIKNLVLMHEDITEYKQAEEARIASEQKFKNLIEKCPASVMLLDHQGRVEFVNDWHIEKFANNKLGKEYFLGRSIHELPGLVSAGVDTEISRVFQGDDVELENVYFPEFAVGGSGWVNIRAVPVYQEGQVAGGILLRENITARKKMETALQQSQQKLRSLVENTQDVIYSHTPEGHFTYLSPQVSDLLGYEVQELLGKNFQDLVHPQDLPVVQRGLDNALKTDHNHGEVEYRLLHKDGHYRWFHVRVSFQRNSEGEIESVLGVARDITERKQAEELLRESEERTRHLNAVLKAYNQVNEVIFNARDVTSLLQEVCQALISTRGYYNAWIILLDKNQNVTHFGQAGLDDEFQELIDGFQYGKKPACALNVSTSPGLQVVMDPGTDCEGCPLAEQYSDRSGFSARLEVEGFVLGLITVSIPANLAGDLEEQDLFNSLAWTIAQGIQRIRLEKIRRSQRERLKNYERIISRINDGMAIVAPDYRYIIVNDAYQREFGKPREEIEGHTVEELVGKEVFYSKIKPRLDTAFAGEEVVSEDSFPGLDGVLKYKVMNYYPFYEKDGSVAGVVATGKDFTEQKKAEDALRESEELLRTVNETVGEGIVLKDASDRFVHWNKTASDIFGLDIEHARGQTPEVFDIKFIHEDGTEYAGDDFPSQHTLRTGEPCNNVIMGIKRNNQSTTWLKINTRPIFTPGEAKPYLVVVSFSDITERKHAEKILKSMNQQLQKSNVEKDELFSFVAHDLKAPIAGFLSLTEILNKYFDDFSMDELREMLSEMHKSSEGLHALLEDLLQWARVKKGMLVYTPESVCLNDLVTAGISLARSVADKKDIDLWNNVPRRMNLYADQKMIYSVIRNLLFNALKFTYQGGNVSIHAHKQGSMVKIMIHDDGMGMDQDTAARVFAIDKRKSVKGTDGEKGTGLGLALCKEFVEQHGGRIWIDSEPGQGTTVNFTAPYDQNSC</sequence>
<evidence type="ECO:0000259" key="8">
    <source>
        <dbReference type="PROSITE" id="PS50112"/>
    </source>
</evidence>
<dbReference type="SUPFAM" id="SSF47384">
    <property type="entry name" value="Homodimeric domain of signal transducing histidine kinase"/>
    <property type="match status" value="1"/>
</dbReference>
<evidence type="ECO:0000256" key="5">
    <source>
        <dbReference type="ARBA" id="ARBA00022777"/>
    </source>
</evidence>
<dbReference type="InterPro" id="IPR003661">
    <property type="entry name" value="HisK_dim/P_dom"/>
</dbReference>
<dbReference type="SMART" id="SM00091">
    <property type="entry name" value="PAS"/>
    <property type="match status" value="6"/>
</dbReference>
<evidence type="ECO:0000256" key="3">
    <source>
        <dbReference type="ARBA" id="ARBA00022553"/>
    </source>
</evidence>
<keyword evidence="11" id="KW-1185">Reference proteome</keyword>
<dbReference type="Pfam" id="PF02518">
    <property type="entry name" value="HATPase_c"/>
    <property type="match status" value="1"/>
</dbReference>
<evidence type="ECO:0000256" key="1">
    <source>
        <dbReference type="ARBA" id="ARBA00000085"/>
    </source>
</evidence>
<evidence type="ECO:0000313" key="11">
    <source>
        <dbReference type="Proteomes" id="UP000005496"/>
    </source>
</evidence>
<evidence type="ECO:0000256" key="4">
    <source>
        <dbReference type="ARBA" id="ARBA00022679"/>
    </source>
</evidence>
<keyword evidence="3" id="KW-0597">Phosphoprotein</keyword>
<feature type="domain" description="PAS" evidence="8">
    <location>
        <begin position="709"/>
        <end position="763"/>
    </location>
</feature>
<dbReference type="InterPro" id="IPR029016">
    <property type="entry name" value="GAF-like_dom_sf"/>
</dbReference>
<accession>D6SLB4</accession>
<feature type="domain" description="PAS" evidence="8">
    <location>
        <begin position="404"/>
        <end position="474"/>
    </location>
</feature>
<feature type="coiled-coil region" evidence="6">
    <location>
        <begin position="514"/>
        <end position="541"/>
    </location>
</feature>
<dbReference type="GO" id="GO:0000155">
    <property type="term" value="F:phosphorelay sensor kinase activity"/>
    <property type="evidence" value="ECO:0007669"/>
    <property type="project" value="InterPro"/>
</dbReference>
<dbReference type="PROSITE" id="PS50109">
    <property type="entry name" value="HIS_KIN"/>
    <property type="match status" value="1"/>
</dbReference>
<dbReference type="InterPro" id="IPR052162">
    <property type="entry name" value="Sensor_kinase/Photoreceptor"/>
</dbReference>
<dbReference type="OrthoDB" id="9762798at2"/>
<dbReference type="InterPro" id="IPR036890">
    <property type="entry name" value="HATPase_C_sf"/>
</dbReference>
<evidence type="ECO:0000256" key="2">
    <source>
        <dbReference type="ARBA" id="ARBA00012438"/>
    </source>
</evidence>
<dbReference type="eggNOG" id="COG2203">
    <property type="taxonomic scope" value="Bacteria"/>
</dbReference>
<dbReference type="PANTHER" id="PTHR43304">
    <property type="entry name" value="PHYTOCHROME-LIKE PROTEIN CPH1"/>
    <property type="match status" value="1"/>
</dbReference>
<dbReference type="SUPFAM" id="SSF55785">
    <property type="entry name" value="PYP-like sensor domain (PAS domain)"/>
    <property type="match status" value="6"/>
</dbReference>
<dbReference type="Gene3D" id="3.30.565.10">
    <property type="entry name" value="Histidine kinase-like ATPase, C-terminal domain"/>
    <property type="match status" value="1"/>
</dbReference>
<dbReference type="FunFam" id="3.30.565.10:FF:000006">
    <property type="entry name" value="Sensor histidine kinase WalK"/>
    <property type="match status" value="1"/>
</dbReference>
<dbReference type="CDD" id="cd00082">
    <property type="entry name" value="HisKA"/>
    <property type="match status" value="1"/>
</dbReference>
<dbReference type="InterPro" id="IPR000700">
    <property type="entry name" value="PAS-assoc_C"/>
</dbReference>
<dbReference type="NCBIfam" id="TIGR00229">
    <property type="entry name" value="sensory_box"/>
    <property type="match status" value="4"/>
</dbReference>
<dbReference type="PANTHER" id="PTHR43304:SF1">
    <property type="entry name" value="PAC DOMAIN-CONTAINING PROTEIN"/>
    <property type="match status" value="1"/>
</dbReference>
<dbReference type="PROSITE" id="PS50112">
    <property type="entry name" value="PAS"/>
    <property type="match status" value="3"/>
</dbReference>
<dbReference type="CDD" id="cd00075">
    <property type="entry name" value="HATPase"/>
    <property type="match status" value="1"/>
</dbReference>
<dbReference type="InterPro" id="IPR036097">
    <property type="entry name" value="HisK_dim/P_sf"/>
</dbReference>
<dbReference type="SMART" id="SM00388">
    <property type="entry name" value="HisKA"/>
    <property type="match status" value="1"/>
</dbReference>
<dbReference type="Gene3D" id="3.30.450.20">
    <property type="entry name" value="PAS domain"/>
    <property type="match status" value="6"/>
</dbReference>
<evidence type="ECO:0000313" key="10">
    <source>
        <dbReference type="EMBL" id="EFI35475.1"/>
    </source>
</evidence>
<dbReference type="InterPro" id="IPR001610">
    <property type="entry name" value="PAC"/>
</dbReference>
<dbReference type="InterPro" id="IPR013656">
    <property type="entry name" value="PAS_4"/>
</dbReference>
<dbReference type="RefSeq" id="WP_008868607.1">
    <property type="nucleotide sequence ID" value="NZ_ACJN02000001.1"/>
</dbReference>
<dbReference type="FunFam" id="3.30.450.20:FF:000099">
    <property type="entry name" value="Sensory box sensor histidine kinase"/>
    <property type="match status" value="1"/>
</dbReference>
<dbReference type="InterPro" id="IPR013655">
    <property type="entry name" value="PAS_fold_3"/>
</dbReference>
<dbReference type="CDD" id="cd00130">
    <property type="entry name" value="PAS"/>
    <property type="match status" value="4"/>
</dbReference>
<evidence type="ECO:0000259" key="7">
    <source>
        <dbReference type="PROSITE" id="PS50109"/>
    </source>
</evidence>
<evidence type="ECO:0000256" key="6">
    <source>
        <dbReference type="SAM" id="Coils"/>
    </source>
</evidence>
<dbReference type="SUPFAM" id="SSF55781">
    <property type="entry name" value="GAF domain-like"/>
    <property type="match status" value="1"/>
</dbReference>
<dbReference type="Gene3D" id="3.30.450.40">
    <property type="match status" value="1"/>
</dbReference>
<reference evidence="10" key="1">
    <citation type="submission" date="2010-05" db="EMBL/GenBank/DDBJ databases">
        <title>The draft genome of Desulfonatronospira thiodismutans ASO3-1.</title>
        <authorList>
            <consortium name="US DOE Joint Genome Institute (JGI-PGF)"/>
            <person name="Lucas S."/>
            <person name="Copeland A."/>
            <person name="Lapidus A."/>
            <person name="Cheng J.-F."/>
            <person name="Bruce D."/>
            <person name="Goodwin L."/>
            <person name="Pitluck S."/>
            <person name="Chertkov O."/>
            <person name="Brettin T."/>
            <person name="Detter J.C."/>
            <person name="Han C."/>
            <person name="Land M.L."/>
            <person name="Hauser L."/>
            <person name="Kyrpides N."/>
            <person name="Mikhailova N."/>
            <person name="Muyzer G."/>
            <person name="Woyke T."/>
        </authorList>
    </citation>
    <scope>NUCLEOTIDE SEQUENCE [LARGE SCALE GENOMIC DNA]</scope>
    <source>
        <strain evidence="10">ASO3-1</strain>
    </source>
</reference>
<dbReference type="InterPro" id="IPR000014">
    <property type="entry name" value="PAS"/>
</dbReference>
<dbReference type="SMART" id="SM00086">
    <property type="entry name" value="PAC"/>
    <property type="match status" value="6"/>
</dbReference>
<dbReference type="SUPFAM" id="SSF55874">
    <property type="entry name" value="ATPase domain of HSP90 chaperone/DNA topoisomerase II/histidine kinase"/>
    <property type="match status" value="1"/>
</dbReference>
<feature type="domain" description="PAC" evidence="9">
    <location>
        <begin position="221"/>
        <end position="275"/>
    </location>
</feature>
<dbReference type="Gene3D" id="1.10.287.130">
    <property type="match status" value="1"/>
</dbReference>
<comment type="caution">
    <text evidence="10">The sequence shown here is derived from an EMBL/GenBank/DDBJ whole genome shotgun (WGS) entry which is preliminary data.</text>
</comment>
<dbReference type="Pfam" id="PF00512">
    <property type="entry name" value="HisKA"/>
    <property type="match status" value="1"/>
</dbReference>
<keyword evidence="4" id="KW-0808">Transferase</keyword>
<dbReference type="InterPro" id="IPR004358">
    <property type="entry name" value="Sig_transdc_His_kin-like_C"/>
</dbReference>
<evidence type="ECO:0000259" key="9">
    <source>
        <dbReference type="PROSITE" id="PS50113"/>
    </source>
</evidence>
<dbReference type="EMBL" id="ACJN02000001">
    <property type="protein sequence ID" value="EFI35475.1"/>
    <property type="molecule type" value="Genomic_DNA"/>
</dbReference>
<protein>
    <recommendedName>
        <fullName evidence="2">histidine kinase</fullName>
        <ecNumber evidence="2">2.7.13.3</ecNumber>
    </recommendedName>
</protein>
<dbReference type="AlphaFoldDB" id="D6SLB4"/>
<dbReference type="InterPro" id="IPR005467">
    <property type="entry name" value="His_kinase_dom"/>
</dbReference>
<proteinExistence type="predicted"/>
<feature type="domain" description="PAC" evidence="9">
    <location>
        <begin position="915"/>
        <end position="968"/>
    </location>
</feature>
<feature type="domain" description="Histidine kinase" evidence="7">
    <location>
        <begin position="986"/>
        <end position="1204"/>
    </location>
</feature>
<organism evidence="10 11">
    <name type="scientific">Desulfonatronospira thiodismutans ASO3-1</name>
    <dbReference type="NCBI Taxonomy" id="555779"/>
    <lineage>
        <taxon>Bacteria</taxon>
        <taxon>Pseudomonadati</taxon>
        <taxon>Thermodesulfobacteriota</taxon>
        <taxon>Desulfovibrionia</taxon>
        <taxon>Desulfovibrionales</taxon>
        <taxon>Desulfonatronovibrionaceae</taxon>
        <taxon>Desulfonatronospira</taxon>
    </lineage>
</organism>
<dbReference type="InterPro" id="IPR035965">
    <property type="entry name" value="PAS-like_dom_sf"/>
</dbReference>